<keyword evidence="2" id="KW-1185">Reference proteome</keyword>
<dbReference type="RefSeq" id="WP_254012456.1">
    <property type="nucleotide sequence ID" value="NZ_JAMZMM010000134.1"/>
</dbReference>
<reference evidence="1" key="1">
    <citation type="submission" date="2022-06" db="EMBL/GenBank/DDBJ databases">
        <title>New cyanobacteria of genus Symplocastrum in benthos of Lake Baikal.</title>
        <authorList>
            <person name="Sorokovikova E."/>
            <person name="Tikhonova I."/>
            <person name="Krasnopeev A."/>
            <person name="Evseev P."/>
            <person name="Gladkikh A."/>
            <person name="Belykh O."/>
        </authorList>
    </citation>
    <scope>NUCLEOTIDE SEQUENCE</scope>
    <source>
        <strain evidence="1">BBK-W-15</strain>
    </source>
</reference>
<dbReference type="AlphaFoldDB" id="A0AAE3KMN9"/>
<comment type="caution">
    <text evidence="1">The sequence shown here is derived from an EMBL/GenBank/DDBJ whole genome shotgun (WGS) entry which is preliminary data.</text>
</comment>
<gene>
    <name evidence="1" type="ORF">NJ959_14575</name>
</gene>
<dbReference type="EMBL" id="JAMZMM010000134">
    <property type="protein sequence ID" value="MCP2729675.1"/>
    <property type="molecule type" value="Genomic_DNA"/>
</dbReference>
<name>A0AAE3KMN9_9CYAN</name>
<organism evidence="1 2">
    <name type="scientific">Limnofasciculus baicalensis BBK-W-15</name>
    <dbReference type="NCBI Taxonomy" id="2699891"/>
    <lineage>
        <taxon>Bacteria</taxon>
        <taxon>Bacillati</taxon>
        <taxon>Cyanobacteriota</taxon>
        <taxon>Cyanophyceae</taxon>
        <taxon>Coleofasciculales</taxon>
        <taxon>Coleofasciculaceae</taxon>
        <taxon>Limnofasciculus</taxon>
        <taxon>Limnofasciculus baicalensis</taxon>
    </lineage>
</organism>
<proteinExistence type="predicted"/>
<sequence length="61" mass="6897">MTISDVGLSIGHTSSEKNLDRIKDECSTLLAFLDGRMKGKKLQNNLRRQTNLVIRKVRIIA</sequence>
<evidence type="ECO:0000313" key="1">
    <source>
        <dbReference type="EMBL" id="MCP2729675.1"/>
    </source>
</evidence>
<dbReference type="Proteomes" id="UP001204953">
    <property type="component" value="Unassembled WGS sequence"/>
</dbReference>
<protein>
    <submittedName>
        <fullName evidence="1">Uncharacterized protein</fullName>
    </submittedName>
</protein>
<accession>A0AAE3KMN9</accession>
<evidence type="ECO:0000313" key="2">
    <source>
        <dbReference type="Proteomes" id="UP001204953"/>
    </source>
</evidence>